<proteinExistence type="predicted"/>
<reference evidence="4" key="2">
    <citation type="submission" date="2021-03" db="EMBL/GenBank/DDBJ databases">
        <authorList>
            <person name="Jaffe A."/>
        </authorList>
    </citation>
    <scope>NUCLEOTIDE SEQUENCE</scope>
    <source>
        <strain evidence="4">RIFCSPLOWO2_01_FULL_58_19</strain>
    </source>
</reference>
<feature type="domain" description="DUF112" evidence="2">
    <location>
        <begin position="5"/>
        <end position="384"/>
    </location>
</feature>
<feature type="transmembrane region" description="Helical" evidence="1">
    <location>
        <begin position="360"/>
        <end position="378"/>
    </location>
</feature>
<evidence type="ECO:0000313" key="3">
    <source>
        <dbReference type="EMBL" id="HIH16841.1"/>
    </source>
</evidence>
<reference evidence="4" key="3">
    <citation type="submission" date="2021-05" db="EMBL/GenBank/DDBJ databases">
        <title>Protein family content uncovers lineage relationships and bacterial pathway maintenance mechanisms in DPANN archaea.</title>
        <authorList>
            <person name="Castelle C.J."/>
            <person name="Meheust R."/>
            <person name="Jaffe A.L."/>
            <person name="Seitz K."/>
            <person name="Gong X."/>
            <person name="Baker B.J."/>
            <person name="Banfield J.F."/>
        </authorList>
    </citation>
    <scope>NUCLEOTIDE SEQUENCE</scope>
    <source>
        <strain evidence="4">RIFCSPLOWO2_01_FULL_58_19</strain>
    </source>
</reference>
<protein>
    <submittedName>
        <fullName evidence="4">Tripartite tricarboxylate transporter permease</fullName>
    </submittedName>
</protein>
<comment type="caution">
    <text evidence="3">The sequence shown here is derived from an EMBL/GenBank/DDBJ whole genome shotgun (WGS) entry which is preliminary data.</text>
</comment>
<feature type="transmembrane region" description="Helical" evidence="1">
    <location>
        <begin position="336"/>
        <end position="354"/>
    </location>
</feature>
<sequence length="400" mass="41571">MTEELLWLILGWLLGVVAGLLPGIHANTISFLLLGFAANTGQPDKWAYVVVGMNIVQAFVDFIPNIFLGLPDSEAFASLLPGHRFLAKGKGLYAVRLGIIGALSGSLLAALLFPLFAGFLAKALDFVEAIIPLALGLVLVSLVAGERDWKKRGQAVAVIALAGGFGLLTLPSSAFADPLFPAITGLFGVAGLLNGLRGENRVPEQLDGISPLKPKNLLEGGVLGSLAAGIVALLPAIGPGEASYLLMKLFKKTSASLYLIIVGCINAANLLFSFLFLYLLGKTRTGAAAALERLGLLDAPTLVAVTGASLVSAAAGAWLCLWLAKAAAKKISQVNYRSLNAGVICFLGAIVFLLQGLPGLLVLVVGTAIGLVPLAFGVRRAHAMSYLMVPTLAYYLGFPG</sequence>
<organism evidence="3 5">
    <name type="scientific">Candidatus Iainarchaeum sp</name>
    <dbReference type="NCBI Taxonomy" id="3101447"/>
    <lineage>
        <taxon>Archaea</taxon>
        <taxon>Candidatus Iainarchaeota</taxon>
        <taxon>Candidatus Iainarchaeia</taxon>
        <taxon>Candidatus Iainarchaeales</taxon>
        <taxon>Candidatus Iainarchaeaceae</taxon>
        <taxon>Candidatus Iainarchaeum</taxon>
    </lineage>
</organism>
<dbReference type="AlphaFoldDB" id="A0A7J4JGE8"/>
<accession>A0A7J4JGE8</accession>
<dbReference type="Proteomes" id="UP000678237">
    <property type="component" value="Unassembled WGS sequence"/>
</dbReference>
<feature type="transmembrane region" description="Helical" evidence="1">
    <location>
        <begin position="257"/>
        <end position="281"/>
    </location>
</feature>
<feature type="transmembrane region" description="Helical" evidence="1">
    <location>
        <begin position="301"/>
        <end position="324"/>
    </location>
</feature>
<evidence type="ECO:0000256" key="1">
    <source>
        <dbReference type="SAM" id="Phobius"/>
    </source>
</evidence>
<reference evidence="3" key="1">
    <citation type="journal article" date="2020" name="bioRxiv">
        <title>A rank-normalized archaeal taxonomy based on genome phylogeny resolves widespread incomplete and uneven classifications.</title>
        <authorList>
            <person name="Rinke C."/>
            <person name="Chuvochina M."/>
            <person name="Mussig A.J."/>
            <person name="Chaumeil P.-A."/>
            <person name="Waite D.W."/>
            <person name="Whitman W.B."/>
            <person name="Parks D.H."/>
            <person name="Hugenholtz P."/>
        </authorList>
    </citation>
    <scope>NUCLEOTIDE SEQUENCE</scope>
    <source>
        <strain evidence="3">UBA10219</strain>
    </source>
</reference>
<feature type="transmembrane region" description="Helical" evidence="1">
    <location>
        <begin position="222"/>
        <end position="245"/>
    </location>
</feature>
<feature type="transmembrane region" description="Helical" evidence="1">
    <location>
        <begin position="91"/>
        <end position="120"/>
    </location>
</feature>
<feature type="transmembrane region" description="Helical" evidence="1">
    <location>
        <begin position="46"/>
        <end position="70"/>
    </location>
</feature>
<keyword evidence="1" id="KW-1133">Transmembrane helix</keyword>
<feature type="transmembrane region" description="Helical" evidence="1">
    <location>
        <begin position="126"/>
        <end position="144"/>
    </location>
</feature>
<keyword evidence="1" id="KW-0472">Membrane</keyword>
<dbReference type="Pfam" id="PF01970">
    <property type="entry name" value="TctA"/>
    <property type="match status" value="1"/>
</dbReference>
<dbReference type="InterPro" id="IPR002823">
    <property type="entry name" value="DUF112_TM"/>
</dbReference>
<keyword evidence="1" id="KW-0812">Transmembrane</keyword>
<dbReference type="PANTHER" id="PTHR42204">
    <property type="entry name" value="INTEGRAL MEMBRANE PROTEIN"/>
    <property type="match status" value="1"/>
</dbReference>
<evidence type="ECO:0000313" key="4">
    <source>
        <dbReference type="EMBL" id="MBS3062519.1"/>
    </source>
</evidence>
<evidence type="ECO:0000259" key="2">
    <source>
        <dbReference type="Pfam" id="PF01970"/>
    </source>
</evidence>
<dbReference type="Proteomes" id="UP000564964">
    <property type="component" value="Unassembled WGS sequence"/>
</dbReference>
<dbReference type="EMBL" id="JAGVWE010000002">
    <property type="protein sequence ID" value="MBS3062519.1"/>
    <property type="molecule type" value="Genomic_DNA"/>
</dbReference>
<gene>
    <name evidence="3" type="ORF">HA252_05535</name>
    <name evidence="4" type="ORF">J4203_01475</name>
</gene>
<dbReference type="EMBL" id="DUGH01000129">
    <property type="protein sequence ID" value="HIH16841.1"/>
    <property type="molecule type" value="Genomic_DNA"/>
</dbReference>
<evidence type="ECO:0000313" key="5">
    <source>
        <dbReference type="Proteomes" id="UP000564964"/>
    </source>
</evidence>
<dbReference type="PANTHER" id="PTHR42204:SF1">
    <property type="entry name" value="INTEGRAL MEMBRANE PROTEIN"/>
    <property type="match status" value="1"/>
</dbReference>
<name>A0A7J4JGE8_9ARCH</name>
<feature type="transmembrane region" description="Helical" evidence="1">
    <location>
        <begin position="156"/>
        <end position="176"/>
    </location>
</feature>